<name>A0A8X6KRZ0_TRICU</name>
<evidence type="ECO:0000313" key="3">
    <source>
        <dbReference type="Proteomes" id="UP000887116"/>
    </source>
</evidence>
<evidence type="ECO:0000256" key="1">
    <source>
        <dbReference type="SAM" id="MobiDB-lite"/>
    </source>
</evidence>
<reference evidence="2" key="1">
    <citation type="submission" date="2020-07" db="EMBL/GenBank/DDBJ databases">
        <title>Multicomponent nature underlies the extraordinary mechanical properties of spider dragline silk.</title>
        <authorList>
            <person name="Kono N."/>
            <person name="Nakamura H."/>
            <person name="Mori M."/>
            <person name="Yoshida Y."/>
            <person name="Ohtoshi R."/>
            <person name="Malay A.D."/>
            <person name="Moran D.A.P."/>
            <person name="Tomita M."/>
            <person name="Numata K."/>
            <person name="Arakawa K."/>
        </authorList>
    </citation>
    <scope>NUCLEOTIDE SEQUENCE</scope>
</reference>
<dbReference type="EMBL" id="BMAO01022421">
    <property type="protein sequence ID" value="GFQ81871.1"/>
    <property type="molecule type" value="Genomic_DNA"/>
</dbReference>
<sequence>MPRRDCGPHRAEWHARSCFGRTTHQTCASLYDVTLSSRSSSPGGPVRDPNPPKRPTDSSKPNYEMCVTSKRWGISARRRRASPRTRQDLRPHRP</sequence>
<feature type="region of interest" description="Disordered" evidence="1">
    <location>
        <begin position="35"/>
        <end position="94"/>
    </location>
</feature>
<protein>
    <submittedName>
        <fullName evidence="2">Uncharacterized protein</fullName>
    </submittedName>
</protein>
<comment type="caution">
    <text evidence="2">The sequence shown here is derived from an EMBL/GenBank/DDBJ whole genome shotgun (WGS) entry which is preliminary data.</text>
</comment>
<dbReference type="Proteomes" id="UP000887116">
    <property type="component" value="Unassembled WGS sequence"/>
</dbReference>
<organism evidence="2 3">
    <name type="scientific">Trichonephila clavata</name>
    <name type="common">Joro spider</name>
    <name type="synonym">Nephila clavata</name>
    <dbReference type="NCBI Taxonomy" id="2740835"/>
    <lineage>
        <taxon>Eukaryota</taxon>
        <taxon>Metazoa</taxon>
        <taxon>Ecdysozoa</taxon>
        <taxon>Arthropoda</taxon>
        <taxon>Chelicerata</taxon>
        <taxon>Arachnida</taxon>
        <taxon>Araneae</taxon>
        <taxon>Araneomorphae</taxon>
        <taxon>Entelegynae</taxon>
        <taxon>Araneoidea</taxon>
        <taxon>Nephilidae</taxon>
        <taxon>Trichonephila</taxon>
    </lineage>
</organism>
<gene>
    <name evidence="2" type="ORF">TNCT_358541</name>
</gene>
<proteinExistence type="predicted"/>
<accession>A0A8X6KRZ0</accession>
<evidence type="ECO:0000313" key="2">
    <source>
        <dbReference type="EMBL" id="GFQ81871.1"/>
    </source>
</evidence>
<dbReference type="AlphaFoldDB" id="A0A8X6KRZ0"/>
<keyword evidence="3" id="KW-1185">Reference proteome</keyword>
<feature type="compositionally biased region" description="Basic and acidic residues" evidence="1">
    <location>
        <begin position="85"/>
        <end position="94"/>
    </location>
</feature>